<protein>
    <submittedName>
        <fullName evidence="2">Putative membrane protein DUF2306</fullName>
    </submittedName>
</protein>
<name>A0A4R8DP08_9BACT</name>
<dbReference type="Proteomes" id="UP000294498">
    <property type="component" value="Unassembled WGS sequence"/>
</dbReference>
<organism evidence="2 3">
    <name type="scientific">Dinghuibacter silviterrae</name>
    <dbReference type="NCBI Taxonomy" id="1539049"/>
    <lineage>
        <taxon>Bacteria</taxon>
        <taxon>Pseudomonadati</taxon>
        <taxon>Bacteroidota</taxon>
        <taxon>Chitinophagia</taxon>
        <taxon>Chitinophagales</taxon>
        <taxon>Chitinophagaceae</taxon>
        <taxon>Dinghuibacter</taxon>
    </lineage>
</organism>
<dbReference type="OrthoDB" id="6385003at2"/>
<feature type="transmembrane region" description="Helical" evidence="1">
    <location>
        <begin position="152"/>
        <end position="177"/>
    </location>
</feature>
<proteinExistence type="predicted"/>
<evidence type="ECO:0000313" key="2">
    <source>
        <dbReference type="EMBL" id="TDW99829.1"/>
    </source>
</evidence>
<dbReference type="EMBL" id="SODV01000001">
    <property type="protein sequence ID" value="TDW99829.1"/>
    <property type="molecule type" value="Genomic_DNA"/>
</dbReference>
<reference evidence="2 3" key="1">
    <citation type="submission" date="2019-03" db="EMBL/GenBank/DDBJ databases">
        <title>Genomic Encyclopedia of Type Strains, Phase IV (KMG-IV): sequencing the most valuable type-strain genomes for metagenomic binning, comparative biology and taxonomic classification.</title>
        <authorList>
            <person name="Goeker M."/>
        </authorList>
    </citation>
    <scope>NUCLEOTIDE SEQUENCE [LARGE SCALE GENOMIC DNA]</scope>
    <source>
        <strain evidence="2 3">DSM 100059</strain>
    </source>
</reference>
<feature type="transmembrane region" description="Helical" evidence="1">
    <location>
        <begin position="6"/>
        <end position="25"/>
    </location>
</feature>
<keyword evidence="3" id="KW-1185">Reference proteome</keyword>
<dbReference type="RefSeq" id="WP_133990859.1">
    <property type="nucleotide sequence ID" value="NZ_SODV01000001.1"/>
</dbReference>
<evidence type="ECO:0000313" key="3">
    <source>
        <dbReference type="Proteomes" id="UP000294498"/>
    </source>
</evidence>
<gene>
    <name evidence="2" type="ORF">EDB95_0843</name>
</gene>
<comment type="caution">
    <text evidence="2">The sequence shown here is derived from an EMBL/GenBank/DDBJ whole genome shotgun (WGS) entry which is preliminary data.</text>
</comment>
<dbReference type="InterPro" id="IPR018750">
    <property type="entry name" value="DUF2306_membrane"/>
</dbReference>
<feature type="transmembrane region" description="Helical" evidence="1">
    <location>
        <begin position="183"/>
        <end position="204"/>
    </location>
</feature>
<keyword evidence="1" id="KW-1133">Transmembrane helix</keyword>
<keyword evidence="1" id="KW-0812">Transmembrane</keyword>
<feature type="transmembrane region" description="Helical" evidence="1">
    <location>
        <begin position="121"/>
        <end position="140"/>
    </location>
</feature>
<keyword evidence="1" id="KW-0472">Membrane</keyword>
<feature type="transmembrane region" description="Helical" evidence="1">
    <location>
        <begin position="91"/>
        <end position="115"/>
    </location>
</feature>
<accession>A0A4R8DP08</accession>
<dbReference type="Pfam" id="PF10067">
    <property type="entry name" value="DUF2306"/>
    <property type="match status" value="1"/>
</dbReference>
<dbReference type="AlphaFoldDB" id="A0A4R8DP08"/>
<evidence type="ECO:0000256" key="1">
    <source>
        <dbReference type="SAM" id="Phobius"/>
    </source>
</evidence>
<sequence>MKTATYILATLLSYLAISMGTYLMIRMAIDYASFKTDIHFLKFKQDYIGIPLWRAAFYTHVFSAVLALGAGLTQFSEHVLKNHRRLHRTVGWFYVVTILVVNFPAAMVMAFYANGLLPSKIAFTILDCLWFWFTLKAVLAARDKRFKEHKQYMIRSYALTFSAITLRTWKIILGYVFHPDPLHLYMMDAWMGFVPNLLVAELLIQTKGLTLYTHVRNNQVRQHHKDHRKTADHGHDVPYAHIPVSGFGQRTAYPTGDGVGGPADQE</sequence>